<sequence length="154" mass="16408">MAGEVPFNQQGAWVSPALPGPTVGGGGVATVVFSTQIAASPARCLEVGLDSARYPAWNKFIRNAIIEESANPAVVDTLDVSLKFLGEGGGNWLQNAERTQDFIESADGTGTDYFNKETFSGPLSYLIKPFVGTKLINALELWKDGLKAEAEKNT</sequence>
<dbReference type="AlphaFoldDB" id="A0A9P8XV23"/>
<dbReference type="OrthoDB" id="509124at2759"/>
<gene>
    <name evidence="1" type="ORF">B0I36DRAFT_387587</name>
</gene>
<evidence type="ECO:0000313" key="2">
    <source>
        <dbReference type="Proteomes" id="UP000756346"/>
    </source>
</evidence>
<evidence type="ECO:0000313" key="1">
    <source>
        <dbReference type="EMBL" id="KAH7020718.1"/>
    </source>
</evidence>
<proteinExistence type="predicted"/>
<dbReference type="SUPFAM" id="SSF55961">
    <property type="entry name" value="Bet v1-like"/>
    <property type="match status" value="1"/>
</dbReference>
<protein>
    <submittedName>
        <fullName evidence="1">Uncharacterized protein</fullName>
    </submittedName>
</protein>
<organism evidence="1 2">
    <name type="scientific">Microdochium trichocladiopsis</name>
    <dbReference type="NCBI Taxonomy" id="1682393"/>
    <lineage>
        <taxon>Eukaryota</taxon>
        <taxon>Fungi</taxon>
        <taxon>Dikarya</taxon>
        <taxon>Ascomycota</taxon>
        <taxon>Pezizomycotina</taxon>
        <taxon>Sordariomycetes</taxon>
        <taxon>Xylariomycetidae</taxon>
        <taxon>Xylariales</taxon>
        <taxon>Microdochiaceae</taxon>
        <taxon>Microdochium</taxon>
    </lineage>
</organism>
<accession>A0A9P8XV23</accession>
<reference evidence="1" key="1">
    <citation type="journal article" date="2021" name="Nat. Commun.">
        <title>Genetic determinants of endophytism in the Arabidopsis root mycobiome.</title>
        <authorList>
            <person name="Mesny F."/>
            <person name="Miyauchi S."/>
            <person name="Thiergart T."/>
            <person name="Pickel B."/>
            <person name="Atanasova L."/>
            <person name="Karlsson M."/>
            <person name="Huettel B."/>
            <person name="Barry K.W."/>
            <person name="Haridas S."/>
            <person name="Chen C."/>
            <person name="Bauer D."/>
            <person name="Andreopoulos W."/>
            <person name="Pangilinan J."/>
            <person name="LaButti K."/>
            <person name="Riley R."/>
            <person name="Lipzen A."/>
            <person name="Clum A."/>
            <person name="Drula E."/>
            <person name="Henrissat B."/>
            <person name="Kohler A."/>
            <person name="Grigoriev I.V."/>
            <person name="Martin F.M."/>
            <person name="Hacquard S."/>
        </authorList>
    </citation>
    <scope>NUCLEOTIDE SEQUENCE</scope>
    <source>
        <strain evidence="1">MPI-CAGE-CH-0230</strain>
    </source>
</reference>
<dbReference type="CDD" id="cd07822">
    <property type="entry name" value="SRPBCC_4"/>
    <property type="match status" value="1"/>
</dbReference>
<dbReference type="RefSeq" id="XP_046006919.1">
    <property type="nucleotide sequence ID" value="XM_046161195.1"/>
</dbReference>
<name>A0A9P8XV23_9PEZI</name>
<keyword evidence="2" id="KW-1185">Reference proteome</keyword>
<dbReference type="GeneID" id="70190741"/>
<comment type="caution">
    <text evidence="1">The sequence shown here is derived from an EMBL/GenBank/DDBJ whole genome shotgun (WGS) entry which is preliminary data.</text>
</comment>
<dbReference type="Proteomes" id="UP000756346">
    <property type="component" value="Unassembled WGS sequence"/>
</dbReference>
<dbReference type="EMBL" id="JAGTJQ010000010">
    <property type="protein sequence ID" value="KAH7020718.1"/>
    <property type="molecule type" value="Genomic_DNA"/>
</dbReference>